<dbReference type="SUPFAM" id="SSF46785">
    <property type="entry name" value="Winged helix' DNA-binding domain"/>
    <property type="match status" value="1"/>
</dbReference>
<dbReference type="GO" id="GO:0003677">
    <property type="term" value="F:DNA binding"/>
    <property type="evidence" value="ECO:0007669"/>
    <property type="project" value="UniProtKB-KW"/>
</dbReference>
<feature type="domain" description="HTH arsR-type" evidence="6">
    <location>
        <begin position="25"/>
        <end position="118"/>
    </location>
</feature>
<dbReference type="EMBL" id="BARU01006009">
    <property type="protein sequence ID" value="GAH44162.1"/>
    <property type="molecule type" value="Genomic_DNA"/>
</dbReference>
<reference evidence="7" key="1">
    <citation type="journal article" date="2014" name="Front. Microbiol.">
        <title>High frequency of phylogenetically diverse reductive dehalogenase-homologous genes in deep subseafloor sedimentary metagenomes.</title>
        <authorList>
            <person name="Kawai M."/>
            <person name="Futagami T."/>
            <person name="Toyoda A."/>
            <person name="Takaki Y."/>
            <person name="Nishi S."/>
            <person name="Hori S."/>
            <person name="Arai W."/>
            <person name="Tsubouchi T."/>
            <person name="Morono Y."/>
            <person name="Uchiyama I."/>
            <person name="Ito T."/>
            <person name="Fujiyama A."/>
            <person name="Inagaki F."/>
            <person name="Takami H."/>
        </authorList>
    </citation>
    <scope>NUCLEOTIDE SEQUENCE</scope>
    <source>
        <strain evidence="7">Expedition CK06-06</strain>
    </source>
</reference>
<evidence type="ECO:0000256" key="4">
    <source>
        <dbReference type="SAM" id="MobiDB-lite"/>
    </source>
</evidence>
<name>X1FGS6_9ZZZZ</name>
<feature type="transmembrane region" description="Helical" evidence="5">
    <location>
        <begin position="96"/>
        <end position="115"/>
    </location>
</feature>
<dbReference type="PANTHER" id="PTHR43132">
    <property type="entry name" value="ARSENICAL RESISTANCE OPERON REPRESSOR ARSR-RELATED"/>
    <property type="match status" value="1"/>
</dbReference>
<comment type="caution">
    <text evidence="7">The sequence shown here is derived from an EMBL/GenBank/DDBJ whole genome shotgun (WGS) entry which is preliminary data.</text>
</comment>
<dbReference type="CDD" id="cd00090">
    <property type="entry name" value="HTH_ARSR"/>
    <property type="match status" value="1"/>
</dbReference>
<evidence type="ECO:0000313" key="7">
    <source>
        <dbReference type="EMBL" id="GAH44162.1"/>
    </source>
</evidence>
<dbReference type="Pfam" id="PF01022">
    <property type="entry name" value="HTH_5"/>
    <property type="match status" value="1"/>
</dbReference>
<evidence type="ECO:0000256" key="3">
    <source>
        <dbReference type="ARBA" id="ARBA00023163"/>
    </source>
</evidence>
<proteinExistence type="predicted"/>
<keyword evidence="1" id="KW-0805">Transcription regulation</keyword>
<keyword evidence="2" id="KW-0238">DNA-binding</keyword>
<dbReference type="GO" id="GO:0003700">
    <property type="term" value="F:DNA-binding transcription factor activity"/>
    <property type="evidence" value="ECO:0007669"/>
    <property type="project" value="InterPro"/>
</dbReference>
<sequence length="118" mass="12892">MGKRTGRQGRKIRRGAKQGHRLAEVEASKLGDLAARFALLGSEPRLRLLMALADGPRDVTSLCEHLNLSQPNVSTHLMRLQYGSLVASARDGRRMVYHNLPGSLAVLIGTLRLLVGKV</sequence>
<dbReference type="InterPro" id="IPR011991">
    <property type="entry name" value="ArsR-like_HTH"/>
</dbReference>
<keyword evidence="5" id="KW-0812">Transmembrane</keyword>
<evidence type="ECO:0000256" key="2">
    <source>
        <dbReference type="ARBA" id="ARBA00023125"/>
    </source>
</evidence>
<dbReference type="InterPro" id="IPR036390">
    <property type="entry name" value="WH_DNA-bd_sf"/>
</dbReference>
<gene>
    <name evidence="7" type="ORF">S03H2_11801</name>
</gene>
<dbReference type="SMART" id="SM00418">
    <property type="entry name" value="HTH_ARSR"/>
    <property type="match status" value="1"/>
</dbReference>
<keyword evidence="5" id="KW-1133">Transmembrane helix</keyword>
<evidence type="ECO:0000259" key="6">
    <source>
        <dbReference type="PROSITE" id="PS50987"/>
    </source>
</evidence>
<dbReference type="PROSITE" id="PS50987">
    <property type="entry name" value="HTH_ARSR_2"/>
    <property type="match status" value="1"/>
</dbReference>
<evidence type="ECO:0000256" key="1">
    <source>
        <dbReference type="ARBA" id="ARBA00023015"/>
    </source>
</evidence>
<evidence type="ECO:0000256" key="5">
    <source>
        <dbReference type="SAM" id="Phobius"/>
    </source>
</evidence>
<keyword evidence="3" id="KW-0804">Transcription</keyword>
<dbReference type="PRINTS" id="PR00778">
    <property type="entry name" value="HTHARSR"/>
</dbReference>
<dbReference type="InterPro" id="IPR051011">
    <property type="entry name" value="Metal_resp_trans_reg"/>
</dbReference>
<protein>
    <recommendedName>
        <fullName evidence="6">HTH arsR-type domain-containing protein</fullName>
    </recommendedName>
</protein>
<organism evidence="7">
    <name type="scientific">marine sediment metagenome</name>
    <dbReference type="NCBI Taxonomy" id="412755"/>
    <lineage>
        <taxon>unclassified sequences</taxon>
        <taxon>metagenomes</taxon>
        <taxon>ecological metagenomes</taxon>
    </lineage>
</organism>
<dbReference type="InterPro" id="IPR001845">
    <property type="entry name" value="HTH_ArsR_DNA-bd_dom"/>
</dbReference>
<dbReference type="PANTHER" id="PTHR43132:SF8">
    <property type="entry name" value="HTH-TYPE TRANSCRIPTIONAL REGULATOR KMTR"/>
    <property type="match status" value="1"/>
</dbReference>
<accession>X1FGS6</accession>
<keyword evidence="5" id="KW-0472">Membrane</keyword>
<dbReference type="NCBIfam" id="NF033788">
    <property type="entry name" value="HTH_metalloreg"/>
    <property type="match status" value="1"/>
</dbReference>
<feature type="region of interest" description="Disordered" evidence="4">
    <location>
        <begin position="1"/>
        <end position="20"/>
    </location>
</feature>
<dbReference type="AlphaFoldDB" id="X1FGS6"/>
<dbReference type="Gene3D" id="1.10.10.10">
    <property type="entry name" value="Winged helix-like DNA-binding domain superfamily/Winged helix DNA-binding domain"/>
    <property type="match status" value="1"/>
</dbReference>
<dbReference type="InterPro" id="IPR036388">
    <property type="entry name" value="WH-like_DNA-bd_sf"/>
</dbReference>